<evidence type="ECO:0000313" key="1">
    <source>
        <dbReference type="EMBL" id="NDU41818.1"/>
    </source>
</evidence>
<proteinExistence type="predicted"/>
<protein>
    <submittedName>
        <fullName evidence="1">Uncharacterized protein</fullName>
    </submittedName>
</protein>
<reference evidence="1" key="1">
    <citation type="submission" date="2019-11" db="EMBL/GenBank/DDBJ databases">
        <title>Acidithiobacillus ferrianus sp. nov.: a facultatively anaerobic and extremely acidophilic chemolithoautotroph.</title>
        <authorList>
            <person name="Norris P.R."/>
            <person name="Falagan C."/>
            <person name="Moya-Beltran A."/>
            <person name="Castro M."/>
            <person name="Quatrini R."/>
            <person name="Johnson D.B."/>
        </authorList>
    </citation>
    <scope>NUCLEOTIDE SEQUENCE [LARGE SCALE GENOMIC DNA]</scope>
    <source>
        <strain evidence="1">MG</strain>
    </source>
</reference>
<comment type="caution">
    <text evidence="1">The sequence shown here is derived from an EMBL/GenBank/DDBJ whole genome shotgun (WGS) entry which is preliminary data.</text>
</comment>
<name>A0A845UJF7_9PROT</name>
<accession>A0A845UJF7</accession>
<organism evidence="1">
    <name type="scientific">Acidithiobacillus ferrianus</name>
    <dbReference type="NCBI Taxonomy" id="2678518"/>
    <lineage>
        <taxon>Bacteria</taxon>
        <taxon>Pseudomonadati</taxon>
        <taxon>Pseudomonadota</taxon>
        <taxon>Acidithiobacillia</taxon>
        <taxon>Acidithiobacillales</taxon>
        <taxon>Acidithiobacillaceae</taxon>
        <taxon>Acidithiobacillus</taxon>
    </lineage>
</organism>
<dbReference type="RefSeq" id="WP_051984689.1">
    <property type="nucleotide sequence ID" value="NZ_CP127523.1"/>
</dbReference>
<gene>
    <name evidence="1" type="ORF">GL267_03900</name>
</gene>
<dbReference type="EMBL" id="WNJL01000016">
    <property type="protein sequence ID" value="NDU41818.1"/>
    <property type="molecule type" value="Genomic_DNA"/>
</dbReference>
<dbReference type="AlphaFoldDB" id="A0A845UJF7"/>
<sequence>MTLKPETIEKLTRAGLTIICPDPAASPSYRPVFISKIAAGFPSPADDYVERRLDLTTSTAFTTQKPRSSCASAVMTQGEDMGDF</sequence>